<protein>
    <submittedName>
        <fullName evidence="2">Glycosyltransferase</fullName>
    </submittedName>
</protein>
<gene>
    <name evidence="2" type="ORF">JKG61_03485</name>
</gene>
<comment type="caution">
    <text evidence="2">The sequence shown here is derived from an EMBL/GenBank/DDBJ whole genome shotgun (WGS) entry which is preliminary data.</text>
</comment>
<dbReference type="PANTHER" id="PTHR22916">
    <property type="entry name" value="GLYCOSYLTRANSFERASE"/>
    <property type="match status" value="1"/>
</dbReference>
<dbReference type="InterPro" id="IPR029044">
    <property type="entry name" value="Nucleotide-diphossugar_trans"/>
</dbReference>
<evidence type="ECO:0000259" key="1">
    <source>
        <dbReference type="Pfam" id="PF00535"/>
    </source>
</evidence>
<dbReference type="SUPFAM" id="SSF53448">
    <property type="entry name" value="Nucleotide-diphospho-sugar transferases"/>
    <property type="match status" value="1"/>
</dbReference>
<accession>A0ABS1QZQ6</accession>
<dbReference type="Proteomes" id="UP000625283">
    <property type="component" value="Unassembled WGS sequence"/>
</dbReference>
<name>A0ABS1QZQ6_9SPHI</name>
<dbReference type="Gene3D" id="3.90.550.10">
    <property type="entry name" value="Spore Coat Polysaccharide Biosynthesis Protein SpsA, Chain A"/>
    <property type="match status" value="1"/>
</dbReference>
<dbReference type="InterPro" id="IPR001173">
    <property type="entry name" value="Glyco_trans_2-like"/>
</dbReference>
<sequence>MKISIITINLNNRAGLEKTFKSISEQTYQDFEYIVIDGCSNDGSRELIGNNTRINFWKSEKDSGVYDAMNKGIKEAKGEYLLFLNSGDFLNEITTIENVIPQLKNEDIIYGNLIFAEKKGAVLYKYPSKLTFNFLFTASLGHPATFIKKELFEKYGYYDQHYKIIADWVFFTKVIAKEHVLTRHIDQTITIFDTDGMSSDPKNQSRILDERKQFLEQEFPLFYNDYIEHVETQYILRRIQSSKGFRILKKIGVKKFQ</sequence>
<evidence type="ECO:0000313" key="3">
    <source>
        <dbReference type="Proteomes" id="UP000625283"/>
    </source>
</evidence>
<dbReference type="PANTHER" id="PTHR22916:SF67">
    <property type="entry name" value="COLANIC ACID BIOSYNTHESIS GLYCOSYL TRANSFERASE WCAE-RELATED"/>
    <property type="match status" value="1"/>
</dbReference>
<organism evidence="2 3">
    <name type="scientific">Sphingobacterium faecale</name>
    <dbReference type="NCBI Taxonomy" id="2803775"/>
    <lineage>
        <taxon>Bacteria</taxon>
        <taxon>Pseudomonadati</taxon>
        <taxon>Bacteroidota</taxon>
        <taxon>Sphingobacteriia</taxon>
        <taxon>Sphingobacteriales</taxon>
        <taxon>Sphingobacteriaceae</taxon>
        <taxon>Sphingobacterium</taxon>
    </lineage>
</organism>
<dbReference type="CDD" id="cd06433">
    <property type="entry name" value="GT_2_WfgS_like"/>
    <property type="match status" value="1"/>
</dbReference>
<dbReference type="RefSeq" id="WP_202101613.1">
    <property type="nucleotide sequence ID" value="NZ_JAERTY010000002.1"/>
</dbReference>
<proteinExistence type="predicted"/>
<keyword evidence="3" id="KW-1185">Reference proteome</keyword>
<dbReference type="EMBL" id="JAERTY010000002">
    <property type="protein sequence ID" value="MBL1407804.1"/>
    <property type="molecule type" value="Genomic_DNA"/>
</dbReference>
<dbReference type="Pfam" id="PF00535">
    <property type="entry name" value="Glycos_transf_2"/>
    <property type="match status" value="1"/>
</dbReference>
<reference evidence="2 3" key="1">
    <citation type="submission" date="2021-01" db="EMBL/GenBank/DDBJ databases">
        <title>C459-1 draft genome sequence.</title>
        <authorList>
            <person name="Zhang X.-F."/>
        </authorList>
    </citation>
    <scope>NUCLEOTIDE SEQUENCE [LARGE SCALE GENOMIC DNA]</scope>
    <source>
        <strain evidence="3">C459-1</strain>
    </source>
</reference>
<feature type="domain" description="Glycosyltransferase 2-like" evidence="1">
    <location>
        <begin position="4"/>
        <end position="125"/>
    </location>
</feature>
<evidence type="ECO:0000313" key="2">
    <source>
        <dbReference type="EMBL" id="MBL1407804.1"/>
    </source>
</evidence>